<sequence length="344" mass="39926">MKILALIDKRESVNSKLHLQIQQGRFYHAYRINLVKSDTELAVVSINIFERSLAVLLKAVCIDYKKFVVNRAIKKMGDYQETFKDQNVNPGLNFQADHQPPTLQPLQPKLQRQTSNSRPVSHIQPETIISRPIYSSFSIYRQEREEQGEPVDLLIGRGTLINACTPKLNGRRYVLEAGMNKSYHPFTVDADSDVLPDFKASITNLEQMAYFPDESVDDIYLERIYPASTLRNAGIFFNAARILKKAGTLVVDFNDGYHTDMERKKQIEAMCSVFDEFRIPFTINVAMRNSDSRSDLDFPKFVCIKYDDFDPTYLLEKSRLFRLRLFEATLRLEQLFRDNRVDFH</sequence>
<dbReference type="PATRIC" id="fig|83552.4.peg.884"/>
<proteinExistence type="predicted"/>
<protein>
    <submittedName>
        <fullName evidence="1">Uncharacterized protein</fullName>
    </submittedName>
</protein>
<dbReference type="AlphaFoldDB" id="A0A0C1E9T3"/>
<comment type="caution">
    <text evidence="1">The sequence shown here is derived from an EMBL/GenBank/DDBJ whole genome shotgun (WGS) entry which is preliminary data.</text>
</comment>
<evidence type="ECO:0000313" key="2">
    <source>
        <dbReference type="Proteomes" id="UP000031307"/>
    </source>
</evidence>
<reference evidence="1 2" key="1">
    <citation type="journal article" date="2014" name="Mol. Biol. Evol.">
        <title>Massive expansion of Ubiquitination-related gene families within the Chlamydiae.</title>
        <authorList>
            <person name="Domman D."/>
            <person name="Collingro A."/>
            <person name="Lagkouvardos I."/>
            <person name="Gehre L."/>
            <person name="Weinmaier T."/>
            <person name="Rattei T."/>
            <person name="Subtil A."/>
            <person name="Horn M."/>
        </authorList>
    </citation>
    <scope>NUCLEOTIDE SEQUENCE [LARGE SCALE GENOMIC DNA]</scope>
    <source>
        <strain evidence="1 2">OEW1</strain>
    </source>
</reference>
<evidence type="ECO:0000313" key="1">
    <source>
        <dbReference type="EMBL" id="KIA77927.1"/>
    </source>
</evidence>
<organism evidence="1 2">
    <name type="scientific">Parachlamydia acanthamoebae</name>
    <dbReference type="NCBI Taxonomy" id="83552"/>
    <lineage>
        <taxon>Bacteria</taxon>
        <taxon>Pseudomonadati</taxon>
        <taxon>Chlamydiota</taxon>
        <taxon>Chlamydiia</taxon>
        <taxon>Parachlamydiales</taxon>
        <taxon>Parachlamydiaceae</taxon>
        <taxon>Parachlamydia</taxon>
    </lineage>
</organism>
<name>A0A0C1E9T3_9BACT</name>
<dbReference type="RefSeq" id="WP_039376751.1">
    <property type="nucleotide sequence ID" value="NZ_JSAM01000054.1"/>
</dbReference>
<dbReference type="Proteomes" id="UP000031307">
    <property type="component" value="Unassembled WGS sequence"/>
</dbReference>
<dbReference type="EMBL" id="JSAM01000054">
    <property type="protein sequence ID" value="KIA77927.1"/>
    <property type="molecule type" value="Genomic_DNA"/>
</dbReference>
<gene>
    <name evidence="1" type="ORF">DB43_FJ00050</name>
</gene>
<accession>A0A0C1E9T3</accession>